<dbReference type="GeneID" id="98300107"/>
<evidence type="ECO:0000313" key="2">
    <source>
        <dbReference type="EMBL" id="KFI82056.1"/>
    </source>
</evidence>
<evidence type="ECO:0000256" key="1">
    <source>
        <dbReference type="SAM" id="MobiDB-lite"/>
    </source>
</evidence>
<feature type="region of interest" description="Disordered" evidence="1">
    <location>
        <begin position="162"/>
        <end position="196"/>
    </location>
</feature>
<dbReference type="SUPFAM" id="SSF48452">
    <property type="entry name" value="TPR-like"/>
    <property type="match status" value="1"/>
</dbReference>
<dbReference type="InterPro" id="IPR011990">
    <property type="entry name" value="TPR-like_helical_dom_sf"/>
</dbReference>
<dbReference type="RefSeq" id="WP_033494947.1">
    <property type="nucleotide sequence ID" value="NZ_BAABVZ010000001.1"/>
</dbReference>
<dbReference type="eggNOG" id="COG3118">
    <property type="taxonomic scope" value="Bacteria"/>
</dbReference>
<dbReference type="Proteomes" id="UP000029050">
    <property type="component" value="Unassembled WGS sequence"/>
</dbReference>
<accession>A0A087CFK6</accession>
<dbReference type="STRING" id="218140.BPSY_0904"/>
<dbReference type="Gene3D" id="3.40.30.10">
    <property type="entry name" value="Glutaredoxin"/>
    <property type="match status" value="1"/>
</dbReference>
<dbReference type="OrthoDB" id="5181746at2"/>
<reference evidence="2 3" key="1">
    <citation type="submission" date="2014-03" db="EMBL/GenBank/DDBJ databases">
        <title>Genomics of Bifidobacteria.</title>
        <authorList>
            <person name="Ventura M."/>
            <person name="Milani C."/>
            <person name="Lugli G.A."/>
        </authorList>
    </citation>
    <scope>NUCLEOTIDE SEQUENCE [LARGE SCALE GENOMIC DNA]</scope>
    <source>
        <strain evidence="2 3">LMG 21775</strain>
    </source>
</reference>
<dbReference type="InterPro" id="IPR036249">
    <property type="entry name" value="Thioredoxin-like_sf"/>
</dbReference>
<dbReference type="Gene3D" id="1.25.40.10">
    <property type="entry name" value="Tetratricopeptide repeat domain"/>
    <property type="match status" value="2"/>
</dbReference>
<comment type="caution">
    <text evidence="2">The sequence shown here is derived from an EMBL/GenBank/DDBJ whole genome shotgun (WGS) entry which is preliminary data.</text>
</comment>
<dbReference type="EMBL" id="JGZI01000009">
    <property type="protein sequence ID" value="KFI82056.1"/>
    <property type="molecule type" value="Genomic_DNA"/>
</dbReference>
<dbReference type="Pfam" id="PF14561">
    <property type="entry name" value="TPR_20"/>
    <property type="match status" value="1"/>
</dbReference>
<proteinExistence type="predicted"/>
<protein>
    <submittedName>
        <fullName evidence="2">Thioredoxin domain protein</fullName>
    </submittedName>
</protein>
<organism evidence="2 3">
    <name type="scientific">Bifidobacterium psychraerophilum</name>
    <dbReference type="NCBI Taxonomy" id="218140"/>
    <lineage>
        <taxon>Bacteria</taxon>
        <taxon>Bacillati</taxon>
        <taxon>Actinomycetota</taxon>
        <taxon>Actinomycetes</taxon>
        <taxon>Bifidobacteriales</taxon>
        <taxon>Bifidobacteriaceae</taxon>
        <taxon>Bifidobacterium</taxon>
    </lineage>
</organism>
<evidence type="ECO:0000313" key="3">
    <source>
        <dbReference type="Proteomes" id="UP000029050"/>
    </source>
</evidence>
<sequence length="324" mass="34229">MATGNQQFQPGVSLAGAVDLGAIKHQVDAEPGQQGGAPAAGGYVIDTSSAGFQAVMQTSATFPILLLLWTPGDDRLFPLAKALGDAVNAQEGKVQLARIDIAAEPEIAQAFRVQGAPALFALIGGRPMPVLQGLPSAEELTQLTDELIPQVITLAQQSGITGTAPYQEGTPSASDQEGDADAPASEPAVPPAHEQANRLAQEGDFEGAVAAYDQVLQADPSDALAARERAKALLLARSAQLDVRVVRQQAADKPDDVESQLAVADIDMIGGQIADAFGRLLDYLAGHRDQMEPVRKRLLEFFLIPEANDPRLKNARQRLATLMY</sequence>
<dbReference type="AlphaFoldDB" id="A0A087CFK6"/>
<keyword evidence="3" id="KW-1185">Reference proteome</keyword>
<dbReference type="SUPFAM" id="SSF52833">
    <property type="entry name" value="Thioredoxin-like"/>
    <property type="match status" value="1"/>
</dbReference>
<name>A0A087CFK6_9BIFI</name>
<gene>
    <name evidence="2" type="ORF">BPSY_0904</name>
</gene>